<dbReference type="EMBL" id="VSRR010004403">
    <property type="protein sequence ID" value="MPC39563.1"/>
    <property type="molecule type" value="Genomic_DNA"/>
</dbReference>
<name>A0A5B7F3A5_PORTR</name>
<feature type="region of interest" description="Disordered" evidence="1">
    <location>
        <begin position="66"/>
        <end position="115"/>
    </location>
</feature>
<accession>A0A5B7F3A5</accession>
<evidence type="ECO:0000313" key="3">
    <source>
        <dbReference type="Proteomes" id="UP000324222"/>
    </source>
</evidence>
<organism evidence="2 3">
    <name type="scientific">Portunus trituberculatus</name>
    <name type="common">Swimming crab</name>
    <name type="synonym">Neptunus trituberculatus</name>
    <dbReference type="NCBI Taxonomy" id="210409"/>
    <lineage>
        <taxon>Eukaryota</taxon>
        <taxon>Metazoa</taxon>
        <taxon>Ecdysozoa</taxon>
        <taxon>Arthropoda</taxon>
        <taxon>Crustacea</taxon>
        <taxon>Multicrustacea</taxon>
        <taxon>Malacostraca</taxon>
        <taxon>Eumalacostraca</taxon>
        <taxon>Eucarida</taxon>
        <taxon>Decapoda</taxon>
        <taxon>Pleocyemata</taxon>
        <taxon>Brachyura</taxon>
        <taxon>Eubrachyura</taxon>
        <taxon>Portunoidea</taxon>
        <taxon>Portunidae</taxon>
        <taxon>Portuninae</taxon>
        <taxon>Portunus</taxon>
    </lineage>
</organism>
<keyword evidence="3" id="KW-1185">Reference proteome</keyword>
<reference evidence="2 3" key="1">
    <citation type="submission" date="2019-05" db="EMBL/GenBank/DDBJ databases">
        <title>Another draft genome of Portunus trituberculatus and its Hox gene families provides insights of decapod evolution.</title>
        <authorList>
            <person name="Jeong J.-H."/>
            <person name="Song I."/>
            <person name="Kim S."/>
            <person name="Choi T."/>
            <person name="Kim D."/>
            <person name="Ryu S."/>
            <person name="Kim W."/>
        </authorList>
    </citation>
    <scope>NUCLEOTIDE SEQUENCE [LARGE SCALE GENOMIC DNA]</scope>
    <source>
        <tissue evidence="2">Muscle</tissue>
    </source>
</reference>
<evidence type="ECO:0000256" key="1">
    <source>
        <dbReference type="SAM" id="MobiDB-lite"/>
    </source>
</evidence>
<feature type="compositionally biased region" description="Basic and acidic residues" evidence="1">
    <location>
        <begin position="91"/>
        <end position="115"/>
    </location>
</feature>
<dbReference type="AlphaFoldDB" id="A0A5B7F3A5"/>
<evidence type="ECO:0000313" key="2">
    <source>
        <dbReference type="EMBL" id="MPC39563.1"/>
    </source>
</evidence>
<sequence>MFITFIVGVSSLPSVGATLTWREFNFIQSKLGWVALLTAVMHDGLLGWGFSADDYAVCSLPSGAQNRTSPFSSIPPTPLPAPASLGDWGIEDFRGEPKEARYDDPKKKSKDRFGE</sequence>
<dbReference type="Proteomes" id="UP000324222">
    <property type="component" value="Unassembled WGS sequence"/>
</dbReference>
<protein>
    <submittedName>
        <fullName evidence="2">Metalloreductase STEAP2</fullName>
    </submittedName>
</protein>
<gene>
    <name evidence="2" type="primary">Steap2</name>
    <name evidence="2" type="ORF">E2C01_033104</name>
</gene>
<proteinExistence type="predicted"/>
<dbReference type="OrthoDB" id="550646at2759"/>
<comment type="caution">
    <text evidence="2">The sequence shown here is derived from an EMBL/GenBank/DDBJ whole genome shotgun (WGS) entry which is preliminary data.</text>
</comment>